<evidence type="ECO:0000259" key="1">
    <source>
        <dbReference type="Pfam" id="PF21311"/>
    </source>
</evidence>
<evidence type="ECO:0000313" key="3">
    <source>
        <dbReference type="Proteomes" id="UP000252698"/>
    </source>
</evidence>
<organism evidence="2 3">
    <name type="scientific">Streptomyces atratus</name>
    <dbReference type="NCBI Taxonomy" id="1893"/>
    <lineage>
        <taxon>Bacteria</taxon>
        <taxon>Bacillati</taxon>
        <taxon>Actinomycetota</taxon>
        <taxon>Actinomycetes</taxon>
        <taxon>Kitasatosporales</taxon>
        <taxon>Streptomycetaceae</taxon>
        <taxon>Streptomyces</taxon>
    </lineage>
</organism>
<dbReference type="PROSITE" id="PS51318">
    <property type="entry name" value="TAT"/>
    <property type="match status" value="1"/>
</dbReference>
<gene>
    <name evidence="2" type="ORF">C5746_03500</name>
</gene>
<evidence type="ECO:0000313" key="2">
    <source>
        <dbReference type="EMBL" id="AXE76183.1"/>
    </source>
</evidence>
<dbReference type="Proteomes" id="UP000252698">
    <property type="component" value="Chromosome"/>
</dbReference>
<dbReference type="Pfam" id="PF21311">
    <property type="entry name" value="Phage_RBD_prop"/>
    <property type="match status" value="1"/>
</dbReference>
<dbReference type="RefSeq" id="WP_114242847.1">
    <property type="nucleotide sequence ID" value="NZ_CP027306.1"/>
</dbReference>
<dbReference type="GeneID" id="95517623"/>
<dbReference type="KEGG" id="sata:C5746_03500"/>
<proteinExistence type="predicted"/>
<protein>
    <submittedName>
        <fullName evidence="2">Teichoic acid biosynthesis protein C</fullName>
    </submittedName>
</protein>
<accession>A0A2Z5J7K4</accession>
<dbReference type="AlphaFoldDB" id="A0A2Z5J7K4"/>
<reference evidence="2 3" key="1">
    <citation type="journal article" date="2018" name="Front. Microbiol.">
        <title>Genome Sequencing of Streptomyces atratus SCSIOZH16 and Activation Production of Nocardamine via Metabolic Engineering.</title>
        <authorList>
            <person name="Li Y."/>
            <person name="Zhang C."/>
            <person name="Liu C."/>
            <person name="Ju J."/>
            <person name="Ma J."/>
        </authorList>
    </citation>
    <scope>NUCLEOTIDE SEQUENCE [LARGE SCALE GENOMIC DNA]</scope>
    <source>
        <strain evidence="2 3">SCSIO_ZH16</strain>
    </source>
</reference>
<feature type="domain" description="P68 RBP/TagC-like beta-propeller" evidence="1">
    <location>
        <begin position="61"/>
        <end position="203"/>
    </location>
</feature>
<dbReference type="EMBL" id="CP027306">
    <property type="protein sequence ID" value="AXE76183.1"/>
    <property type="molecule type" value="Genomic_DNA"/>
</dbReference>
<sequence length="336" mass="36340">MSLSLPSSPGRRAVLGFGAAVALAATLPTGRAEARPKAQPASLAPAGKPWIQGVRLHHSTVLQSFAFDERHGHMYALQVMEGGVRLPGEPRAYTRAERAARGDMCLNRLTMGGALTGDMYLLGFGHGSALGVEDTARRAGALWTEWDAQPASGYGRGICRFTFTAGRVLTRSSRRITRHRPLPGSTNNQVALDPAHNRLLLRYKVGGRPRYGVYGLKQFAAGDFRPVVCFAQPGAELGLPFQGMALYGPYAYQVLGHGYGADNPAGSAGDVRLFRIDVRTGRVVQQVLDHTARGLYPREPEGLAVLRRGGPWLCLGFTQGPPSDRTFSLYYKPIAR</sequence>
<dbReference type="InterPro" id="IPR048799">
    <property type="entry name" value="P68_RBP_TagC-like_beta-prop"/>
</dbReference>
<name>A0A2Z5J7K4_STRAR</name>
<dbReference type="InterPro" id="IPR006311">
    <property type="entry name" value="TAT_signal"/>
</dbReference>